<sequence length="441" mass="48104">MPSPADSPPGWSRQGADPAIAYLVNRDGGSALGLVDGDQEKHGEWTATQNWPSGSGSGRTMVLSWNEAYNVIGGALNRATYINVPAGEYHFRVIGLAGENQPGGEILSLPIQIAPPFWQRLWFWPVVAAGSVGLVAAAAFRLRRRSRQRLERLRFQNALEQDRSRIARDMHDDLGTRVTVLNMTAALARRDITADPAKAARHLDKMTESARELVIAMDHLVWAVNPAHDTLDHLASHLTRLAEEMFRDSPVRCRLDIPPILPAHPLGSEFRHHIALAVKESLHNVLQHAGPCRTNGGSTDAFADMIDEVRISSIARSAFQFLFIGGTDGDSLADEWELQDFGNLDQTPTGDFDKDGTDNLTEYRLGLIPNDGSSRFQATRGSNGLIQWPSATGVTFLVRRSTNLSSWSPIATVPGTAGTASFTDSSPPAGGKAFYQIQLQD</sequence>
<name>A0ABT3G2E3_9BACT</name>
<evidence type="ECO:0000256" key="3">
    <source>
        <dbReference type="ARBA" id="ARBA00023012"/>
    </source>
</evidence>
<evidence type="ECO:0000313" key="7">
    <source>
        <dbReference type="Proteomes" id="UP001165653"/>
    </source>
</evidence>
<dbReference type="GO" id="GO:0016301">
    <property type="term" value="F:kinase activity"/>
    <property type="evidence" value="ECO:0007669"/>
    <property type="project" value="UniProtKB-KW"/>
</dbReference>
<dbReference type="InterPro" id="IPR013783">
    <property type="entry name" value="Ig-like_fold"/>
</dbReference>
<evidence type="ECO:0000256" key="1">
    <source>
        <dbReference type="ARBA" id="ARBA00022679"/>
    </source>
</evidence>
<feature type="transmembrane region" description="Helical" evidence="4">
    <location>
        <begin position="121"/>
        <end position="142"/>
    </location>
</feature>
<organism evidence="6 7">
    <name type="scientific">Luteolibacter rhizosphaerae</name>
    <dbReference type="NCBI Taxonomy" id="2989719"/>
    <lineage>
        <taxon>Bacteria</taxon>
        <taxon>Pseudomonadati</taxon>
        <taxon>Verrucomicrobiota</taxon>
        <taxon>Verrucomicrobiia</taxon>
        <taxon>Verrucomicrobiales</taxon>
        <taxon>Verrucomicrobiaceae</taxon>
        <taxon>Luteolibacter</taxon>
    </lineage>
</organism>
<dbReference type="Proteomes" id="UP001165653">
    <property type="component" value="Unassembled WGS sequence"/>
</dbReference>
<dbReference type="InterPro" id="IPR050482">
    <property type="entry name" value="Sensor_HK_TwoCompSys"/>
</dbReference>
<feature type="domain" description="Signal transduction histidine kinase subgroup 3 dimerisation and phosphoacceptor" evidence="5">
    <location>
        <begin position="163"/>
        <end position="227"/>
    </location>
</feature>
<dbReference type="Gene3D" id="6.10.250.2870">
    <property type="match status" value="1"/>
</dbReference>
<gene>
    <name evidence="6" type="ORF">OJ996_10495</name>
</gene>
<keyword evidence="1" id="KW-0808">Transferase</keyword>
<keyword evidence="4" id="KW-0812">Transmembrane</keyword>
<comment type="caution">
    <text evidence="6">The sequence shown here is derived from an EMBL/GenBank/DDBJ whole genome shotgun (WGS) entry which is preliminary data.</text>
</comment>
<accession>A0ABT3G2E3</accession>
<evidence type="ECO:0000256" key="2">
    <source>
        <dbReference type="ARBA" id="ARBA00022777"/>
    </source>
</evidence>
<protein>
    <submittedName>
        <fullName evidence="6">Histidine kinase</fullName>
    </submittedName>
</protein>
<reference evidence="6" key="1">
    <citation type="submission" date="2022-10" db="EMBL/GenBank/DDBJ databases">
        <title>Luteolibacter sp. GHJ8, whole genome shotgun sequencing project.</title>
        <authorList>
            <person name="Zhao G."/>
            <person name="Shen L."/>
        </authorList>
    </citation>
    <scope>NUCLEOTIDE SEQUENCE</scope>
    <source>
        <strain evidence="6">GHJ8</strain>
    </source>
</reference>
<keyword evidence="3" id="KW-0902">Two-component regulatory system</keyword>
<keyword evidence="2 6" id="KW-0418">Kinase</keyword>
<dbReference type="EMBL" id="JAPDDR010000005">
    <property type="protein sequence ID" value="MCW1914006.1"/>
    <property type="molecule type" value="Genomic_DNA"/>
</dbReference>
<dbReference type="Pfam" id="PF07730">
    <property type="entry name" value="HisKA_3"/>
    <property type="match status" value="1"/>
</dbReference>
<dbReference type="RefSeq" id="WP_264513511.1">
    <property type="nucleotide sequence ID" value="NZ_JAPDDR010000005.1"/>
</dbReference>
<keyword evidence="4" id="KW-1133">Transmembrane helix</keyword>
<evidence type="ECO:0000313" key="6">
    <source>
        <dbReference type="EMBL" id="MCW1914006.1"/>
    </source>
</evidence>
<dbReference type="InterPro" id="IPR011712">
    <property type="entry name" value="Sig_transdc_His_kin_sub3_dim/P"/>
</dbReference>
<keyword evidence="7" id="KW-1185">Reference proteome</keyword>
<evidence type="ECO:0000259" key="5">
    <source>
        <dbReference type="Pfam" id="PF07730"/>
    </source>
</evidence>
<proteinExistence type="predicted"/>
<dbReference type="PANTHER" id="PTHR24421:SF63">
    <property type="entry name" value="SENSOR HISTIDINE KINASE DESK"/>
    <property type="match status" value="1"/>
</dbReference>
<keyword evidence="4" id="KW-0472">Membrane</keyword>
<evidence type="ECO:0000256" key="4">
    <source>
        <dbReference type="SAM" id="Phobius"/>
    </source>
</evidence>
<dbReference type="Gene3D" id="2.60.40.10">
    <property type="entry name" value="Immunoglobulins"/>
    <property type="match status" value="1"/>
</dbReference>
<dbReference type="PANTHER" id="PTHR24421">
    <property type="entry name" value="NITRATE/NITRITE SENSOR PROTEIN NARX-RELATED"/>
    <property type="match status" value="1"/>
</dbReference>